<organism evidence="2">
    <name type="scientific">Aphanomyces invadans</name>
    <dbReference type="NCBI Taxonomy" id="157072"/>
    <lineage>
        <taxon>Eukaryota</taxon>
        <taxon>Sar</taxon>
        <taxon>Stramenopiles</taxon>
        <taxon>Oomycota</taxon>
        <taxon>Saprolegniomycetes</taxon>
        <taxon>Saprolegniales</taxon>
        <taxon>Verrucalvaceae</taxon>
        <taxon>Aphanomyces</taxon>
    </lineage>
</organism>
<sequence>MASQSMVPSRFKQRSTIACKKPRRSKIDDTTLEKFQQVSLIPHSKRRTQRQLAVNLKISRSTTKRRLKAAKVNRRVIGTRPVLTEKHIDKRLKHFLAYSSFKEGNAVYDSLYDHVFVDEKWFTVVDIKGKVYLAPWEDPLHLQVKNKRFVPKVMFLVAVARPRLVDGVFFDGKIGAWPFLETVEAKKTTRNRPAGTLMTVGVAANIKSYKKLFIIMSKVQIIVAEVYGRLMSYPQNPHAL</sequence>
<evidence type="ECO:0000256" key="1">
    <source>
        <dbReference type="SAM" id="MobiDB-lite"/>
    </source>
</evidence>
<dbReference type="InterPro" id="IPR036397">
    <property type="entry name" value="RNaseH_sf"/>
</dbReference>
<dbReference type="GeneID" id="20077287"/>
<dbReference type="AlphaFoldDB" id="A0A024UUZ3"/>
<dbReference type="PANTHER" id="PTHR47169">
    <property type="entry name" value="OS01G0541250 PROTEIN"/>
    <property type="match status" value="1"/>
</dbReference>
<accession>A0A024UUZ3</accession>
<reference evidence="2" key="1">
    <citation type="submission" date="2013-12" db="EMBL/GenBank/DDBJ databases">
        <title>The Genome Sequence of Aphanomyces invadans NJM9701.</title>
        <authorList>
            <consortium name="The Broad Institute Genomics Platform"/>
            <person name="Russ C."/>
            <person name="Tyler B."/>
            <person name="van West P."/>
            <person name="Dieguez-Uribeondo J."/>
            <person name="Young S.K."/>
            <person name="Zeng Q."/>
            <person name="Gargeya S."/>
            <person name="Fitzgerald M."/>
            <person name="Abouelleil A."/>
            <person name="Alvarado L."/>
            <person name="Chapman S.B."/>
            <person name="Gainer-Dewar J."/>
            <person name="Goldberg J."/>
            <person name="Griggs A."/>
            <person name="Gujja S."/>
            <person name="Hansen M."/>
            <person name="Howarth C."/>
            <person name="Imamovic A."/>
            <person name="Ireland A."/>
            <person name="Larimer J."/>
            <person name="McCowan C."/>
            <person name="Murphy C."/>
            <person name="Pearson M."/>
            <person name="Poon T.W."/>
            <person name="Priest M."/>
            <person name="Roberts A."/>
            <person name="Saif S."/>
            <person name="Shea T."/>
            <person name="Sykes S."/>
            <person name="Wortman J."/>
            <person name="Nusbaum C."/>
            <person name="Birren B."/>
        </authorList>
    </citation>
    <scope>NUCLEOTIDE SEQUENCE [LARGE SCALE GENOMIC DNA]</scope>
    <source>
        <strain evidence="2">NJM9701</strain>
    </source>
</reference>
<feature type="region of interest" description="Disordered" evidence="1">
    <location>
        <begin position="1"/>
        <end position="23"/>
    </location>
</feature>
<dbReference type="RefSeq" id="XP_008861163.1">
    <property type="nucleotide sequence ID" value="XM_008862941.1"/>
</dbReference>
<protein>
    <recommendedName>
        <fullName evidence="3">Transposase Tc1-like domain-containing protein</fullName>
    </recommendedName>
</protein>
<dbReference type="OrthoDB" id="1739492at2759"/>
<dbReference type="PANTHER" id="PTHR47169:SF2">
    <property type="entry name" value="OS01G0541250 PROTEIN"/>
    <property type="match status" value="1"/>
</dbReference>
<evidence type="ECO:0008006" key="3">
    <source>
        <dbReference type="Google" id="ProtNLM"/>
    </source>
</evidence>
<proteinExistence type="predicted"/>
<dbReference type="GO" id="GO:0003676">
    <property type="term" value="F:nucleic acid binding"/>
    <property type="evidence" value="ECO:0007669"/>
    <property type="project" value="InterPro"/>
</dbReference>
<dbReference type="EMBL" id="KI913952">
    <property type="protein sequence ID" value="ETW09752.1"/>
    <property type="molecule type" value="Genomic_DNA"/>
</dbReference>
<name>A0A024UUZ3_9STRA</name>
<gene>
    <name evidence="2" type="ORF">H310_00237</name>
</gene>
<evidence type="ECO:0000313" key="2">
    <source>
        <dbReference type="EMBL" id="ETW09752.1"/>
    </source>
</evidence>
<dbReference type="VEuPathDB" id="FungiDB:H310_00237"/>
<dbReference type="Gene3D" id="3.30.420.10">
    <property type="entry name" value="Ribonuclease H-like superfamily/Ribonuclease H"/>
    <property type="match status" value="1"/>
</dbReference>